<evidence type="ECO:0000256" key="18">
    <source>
        <dbReference type="ARBA" id="ARBA00023201"/>
    </source>
</evidence>
<keyword evidence="14" id="KW-0915">Sodium</keyword>
<evidence type="ECO:0000256" key="19">
    <source>
        <dbReference type="ARBA" id="ARBA00033667"/>
    </source>
</evidence>
<keyword evidence="4" id="KW-0050">Antiport</keyword>
<sequence>MMKLLCSILSRTLSELTTVSRGVGASALLLVVAFLNFHPTLTQETFRNSTYPPVWDGGEEEEVCSRNATACKPGVLLPKWTPDPVNVGDVAARATVYFAGLAYMFLGVSIVADRFMAAIEVITSKEKEVTVKRPNGEKVVVSVRIWNETVSNLTLMALGSSAPEILLSLIEIIGNGFHAGDLGPGTIVGSAAFNLFVIIAICVYAIPDGEVRRLKHLRVFFVTATCSLFAYIWLYMILAVFSAGIIEVWEALLTFMFFPLLVVVAYLVDTRVFFMKFLRKKYKAKSIVKRDAKGEMRLEAMPGESRGNHYPLSHEYDDVEYRGRFEDDELDFEDIKDLDESRQEAIRILRDLKKKHPEADHETLEQMANYEALNRQTKSRAFYRIQATRKMVGAGNILKKNLDKKRTSIAEVKIEVPQDQNFTRVFFEPAEYTVFENVGTFNATVVRRGGDMNSTIYVDYRSEDGTANAGSDFHYAEGTLVFKPGETQKNIQLTIIDDDIFEEDEHFYIRLSNVRVGTADGMFESNHAGPQARLVEPAFATVVILDDDHAGIFHFEEKLVKVAETAGELEIKVVRSSGARGTVIVPYHSIEGTAKGHGDDFEDADGELEFHNDETSKFINVKIIDDEEYEKNENFYVELGEPRLVKRGQVPKSKKFHLFGKGSDDEDSAYGDKENSGSNHMTEDEKRVAEMGKPRLGDLIKCEVKILESTEFKNTVDKLIKKANLSLVVGTSSWREQFVEAVTVSSGDEDEDGEEKLPSCSDYVMHFLSIFWKILFAFVPPTDIWGGWACFTVSILMIGLLTAVIGDLASHFGCTVGLKDTVTAISFVALGTSVPDTFASKTAAVGDKYADASVGNVTGSNAVNVFLGIGLAWSAAAIYWAAKGEVFEVKPGSLAFSVTIYSIFAVIAITVLMIRRKLPNTLGELGGPKTTKIITSCFLVGLWLLYLLLCSFESYCYIEGF</sequence>
<keyword evidence="8" id="KW-0479">Metal-binding</keyword>
<reference evidence="24" key="1">
    <citation type="submission" date="2025-08" db="UniProtKB">
        <authorList>
            <consortium name="RefSeq"/>
        </authorList>
    </citation>
    <scope>IDENTIFICATION</scope>
    <source>
        <tissue evidence="24">Testes</tissue>
    </source>
</reference>
<dbReference type="NCBIfam" id="TIGR00845">
    <property type="entry name" value="caca"/>
    <property type="match status" value="1"/>
</dbReference>
<feature type="domain" description="Calx-beta" evidence="22">
    <location>
        <begin position="540"/>
        <end position="640"/>
    </location>
</feature>
<dbReference type="PANTHER" id="PTHR11878">
    <property type="entry name" value="SODIUM/CALCIUM EXCHANGER"/>
    <property type="match status" value="1"/>
</dbReference>
<evidence type="ECO:0000313" key="23">
    <source>
        <dbReference type="Proteomes" id="UP000694865"/>
    </source>
</evidence>
<keyword evidence="16 21" id="KW-0472">Membrane</keyword>
<feature type="transmembrane region" description="Helical" evidence="21">
    <location>
        <begin position="252"/>
        <end position="274"/>
    </location>
</feature>
<evidence type="ECO:0000259" key="22">
    <source>
        <dbReference type="SMART" id="SM00237"/>
    </source>
</evidence>
<evidence type="ECO:0000256" key="17">
    <source>
        <dbReference type="ARBA" id="ARBA00023180"/>
    </source>
</evidence>
<feature type="transmembrane region" description="Helical" evidence="21">
    <location>
        <begin position="785"/>
        <end position="809"/>
    </location>
</feature>
<dbReference type="Proteomes" id="UP000694865">
    <property type="component" value="Unplaced"/>
</dbReference>
<evidence type="ECO:0000256" key="3">
    <source>
        <dbReference type="ARBA" id="ARBA00022448"/>
    </source>
</evidence>
<feature type="transmembrane region" description="Helical" evidence="21">
    <location>
        <begin position="186"/>
        <end position="207"/>
    </location>
</feature>
<dbReference type="InterPro" id="IPR004837">
    <property type="entry name" value="NaCa_Exmemb"/>
</dbReference>
<evidence type="ECO:0000256" key="16">
    <source>
        <dbReference type="ARBA" id="ARBA00023136"/>
    </source>
</evidence>
<keyword evidence="5" id="KW-1003">Cell membrane</keyword>
<evidence type="ECO:0000256" key="5">
    <source>
        <dbReference type="ARBA" id="ARBA00022475"/>
    </source>
</evidence>
<feature type="transmembrane region" description="Helical" evidence="21">
    <location>
        <begin position="24"/>
        <end position="41"/>
    </location>
</feature>
<evidence type="ECO:0000256" key="7">
    <source>
        <dbReference type="ARBA" id="ARBA00022692"/>
    </source>
</evidence>
<evidence type="ECO:0000256" key="15">
    <source>
        <dbReference type="ARBA" id="ARBA00023065"/>
    </source>
</evidence>
<keyword evidence="3" id="KW-0813">Transport</keyword>
<keyword evidence="17" id="KW-0325">Glycoprotein</keyword>
<dbReference type="Gene3D" id="1.20.1420.30">
    <property type="entry name" value="NCX, central ion-binding region"/>
    <property type="match status" value="2"/>
</dbReference>
<feature type="compositionally biased region" description="Basic and acidic residues" evidence="20">
    <location>
        <begin position="670"/>
        <end position="685"/>
    </location>
</feature>
<dbReference type="Pfam" id="PF01699">
    <property type="entry name" value="Na_Ca_ex"/>
    <property type="match status" value="2"/>
</dbReference>
<keyword evidence="23" id="KW-1185">Reference proteome</keyword>
<keyword evidence="7 21" id="KW-0812">Transmembrane</keyword>
<keyword evidence="6" id="KW-0109">Calcium transport</keyword>
<dbReference type="Pfam" id="PF03160">
    <property type="entry name" value="Calx-beta"/>
    <property type="match status" value="1"/>
</dbReference>
<feature type="transmembrane region" description="Helical" evidence="21">
    <location>
        <begin position="894"/>
        <end position="913"/>
    </location>
</feature>
<evidence type="ECO:0000256" key="21">
    <source>
        <dbReference type="SAM" id="Phobius"/>
    </source>
</evidence>
<feature type="transmembrane region" description="Helical" evidence="21">
    <location>
        <begin position="933"/>
        <end position="955"/>
    </location>
</feature>
<keyword evidence="18" id="KW-0739">Sodium transport</keyword>
<evidence type="ECO:0000256" key="9">
    <source>
        <dbReference type="ARBA" id="ARBA00022729"/>
    </source>
</evidence>
<keyword evidence="10" id="KW-0677">Repeat</keyword>
<dbReference type="InterPro" id="IPR044880">
    <property type="entry name" value="NCX_ion-bd_dom_sf"/>
</dbReference>
<dbReference type="InterPro" id="IPR038081">
    <property type="entry name" value="CalX-like_sf"/>
</dbReference>
<organism evidence="23 24">
    <name type="scientific">Saccoglossus kowalevskii</name>
    <name type="common">Acorn worm</name>
    <dbReference type="NCBI Taxonomy" id="10224"/>
    <lineage>
        <taxon>Eukaryota</taxon>
        <taxon>Metazoa</taxon>
        <taxon>Hemichordata</taxon>
        <taxon>Enteropneusta</taxon>
        <taxon>Harrimaniidae</taxon>
        <taxon>Saccoglossus</taxon>
    </lineage>
</organism>
<dbReference type="InterPro" id="IPR051171">
    <property type="entry name" value="CaCA"/>
</dbReference>
<evidence type="ECO:0000256" key="14">
    <source>
        <dbReference type="ARBA" id="ARBA00023053"/>
    </source>
</evidence>
<comment type="similarity">
    <text evidence="2">Belongs to the Ca(2+):cation antiporter (CaCA) (TC 2.A.19) family. SLC8 subfamily.</text>
</comment>
<dbReference type="RefSeq" id="XP_006812378.1">
    <property type="nucleotide sequence ID" value="XM_006812315.1"/>
</dbReference>
<accession>A0ABM0LX87</accession>
<dbReference type="InterPro" id="IPR004836">
    <property type="entry name" value="Na_Ca_Ex"/>
</dbReference>
<gene>
    <name evidence="24" type="primary">LOC100368666</name>
</gene>
<feature type="domain" description="Calx-beta" evidence="22">
    <location>
        <begin position="412"/>
        <end position="512"/>
    </location>
</feature>
<dbReference type="SUPFAM" id="SSF141072">
    <property type="entry name" value="CalX-like"/>
    <property type="match status" value="2"/>
</dbReference>
<evidence type="ECO:0000256" key="10">
    <source>
        <dbReference type="ARBA" id="ARBA00022737"/>
    </source>
</evidence>
<evidence type="ECO:0000256" key="11">
    <source>
        <dbReference type="ARBA" id="ARBA00022837"/>
    </source>
</evidence>
<dbReference type="PRINTS" id="PR01259">
    <property type="entry name" value="NACAEXCHNGR"/>
</dbReference>
<evidence type="ECO:0000256" key="8">
    <source>
        <dbReference type="ARBA" id="ARBA00022723"/>
    </source>
</evidence>
<evidence type="ECO:0000313" key="24">
    <source>
        <dbReference type="RefSeq" id="XP_006812378.1"/>
    </source>
</evidence>
<evidence type="ECO:0000256" key="13">
    <source>
        <dbReference type="ARBA" id="ARBA00022989"/>
    </source>
</evidence>
<evidence type="ECO:0000256" key="4">
    <source>
        <dbReference type="ARBA" id="ARBA00022449"/>
    </source>
</evidence>
<evidence type="ECO:0000256" key="12">
    <source>
        <dbReference type="ARBA" id="ARBA00022860"/>
    </source>
</evidence>
<evidence type="ECO:0000256" key="6">
    <source>
        <dbReference type="ARBA" id="ARBA00022568"/>
    </source>
</evidence>
<dbReference type="Gene3D" id="2.60.40.2030">
    <property type="match status" value="2"/>
</dbReference>
<protein>
    <submittedName>
        <fullName evidence="24">Sodium/calcium exchanger 3-like isoform X1</fullName>
    </submittedName>
</protein>
<dbReference type="InterPro" id="IPR032452">
    <property type="entry name" value="Na_Ca_Ex_C-exten"/>
</dbReference>
<dbReference type="GeneID" id="100368666"/>
<comment type="subcellular location">
    <subcellularLocation>
        <location evidence="1">Cell membrane</location>
        <topology evidence="1">Multi-pass membrane protein</topology>
    </subcellularLocation>
</comment>
<evidence type="ECO:0000256" key="20">
    <source>
        <dbReference type="SAM" id="MobiDB-lite"/>
    </source>
</evidence>
<feature type="transmembrane region" description="Helical" evidence="21">
    <location>
        <begin position="219"/>
        <end position="246"/>
    </location>
</feature>
<name>A0ABM0LX87_SACKO</name>
<proteinExistence type="inferred from homology"/>
<keyword evidence="12" id="KW-0112">Calmodulin-binding</keyword>
<keyword evidence="11" id="KW-0106">Calcium</keyword>
<dbReference type="InterPro" id="IPR003644">
    <property type="entry name" value="Calx_beta"/>
</dbReference>
<feature type="transmembrane region" description="Helical" evidence="21">
    <location>
        <begin position="153"/>
        <end position="174"/>
    </location>
</feature>
<dbReference type="PANTHER" id="PTHR11878:SF65">
    <property type="entry name" value="NA_CA-EXCHANGE PROTEIN, ISOFORM G"/>
    <property type="match status" value="1"/>
</dbReference>
<keyword evidence="13 21" id="KW-1133">Transmembrane helix</keyword>
<evidence type="ECO:0000256" key="1">
    <source>
        <dbReference type="ARBA" id="ARBA00004651"/>
    </source>
</evidence>
<keyword evidence="15" id="KW-0406">Ion transport</keyword>
<evidence type="ECO:0000256" key="2">
    <source>
        <dbReference type="ARBA" id="ARBA00007489"/>
    </source>
</evidence>
<feature type="region of interest" description="Disordered" evidence="20">
    <location>
        <begin position="656"/>
        <end position="685"/>
    </location>
</feature>
<dbReference type="Pfam" id="PF16494">
    <property type="entry name" value="Na_Ca_ex_C"/>
    <property type="match status" value="1"/>
</dbReference>
<dbReference type="SMART" id="SM00237">
    <property type="entry name" value="Calx_beta"/>
    <property type="match status" value="2"/>
</dbReference>
<keyword evidence="9" id="KW-0732">Signal</keyword>
<comment type="catalytic activity">
    <reaction evidence="19">
        <text>Ca(2+)(in) + 3 Na(+)(out) = Ca(2+)(out) + 3 Na(+)(in)</text>
        <dbReference type="Rhea" id="RHEA:69955"/>
        <dbReference type="ChEBI" id="CHEBI:29101"/>
        <dbReference type="ChEBI" id="CHEBI:29108"/>
    </reaction>
</comment>
<feature type="transmembrane region" description="Helical" evidence="21">
    <location>
        <begin position="862"/>
        <end position="882"/>
    </location>
</feature>